<accession>A0AAV5P281</accession>
<name>A0AAV5P281_9VIBR</name>
<reference evidence="4" key="1">
    <citation type="journal article" date="2019" name="Int. J. Syst. Evol. Microbiol.">
        <title>The Global Catalogue of Microorganisms (GCM) 10K type strain sequencing project: providing services to taxonomists for standard genome sequencing and annotation.</title>
        <authorList>
            <consortium name="The Broad Institute Genomics Platform"/>
            <consortium name="The Broad Institute Genome Sequencing Center for Infectious Disease"/>
            <person name="Wu L."/>
            <person name="Ma J."/>
        </authorList>
    </citation>
    <scope>NUCLEOTIDE SEQUENCE [LARGE SCALE GENOMIC DNA]</scope>
    <source>
        <strain evidence="4">NBRC 15640</strain>
    </source>
</reference>
<dbReference type="EMBL" id="BSNX01000075">
    <property type="protein sequence ID" value="GLQ76482.1"/>
    <property type="molecule type" value="Genomic_DNA"/>
</dbReference>
<keyword evidence="4" id="KW-1185">Reference proteome</keyword>
<feature type="region of interest" description="Disordered" evidence="1">
    <location>
        <begin position="263"/>
        <end position="287"/>
    </location>
</feature>
<evidence type="ECO:0008006" key="5">
    <source>
        <dbReference type="Google" id="ProtNLM"/>
    </source>
</evidence>
<evidence type="ECO:0000313" key="4">
    <source>
        <dbReference type="Proteomes" id="UP001156690"/>
    </source>
</evidence>
<feature type="transmembrane region" description="Helical" evidence="2">
    <location>
        <begin position="289"/>
        <end position="309"/>
    </location>
</feature>
<keyword evidence="2" id="KW-0472">Membrane</keyword>
<evidence type="ECO:0000313" key="3">
    <source>
        <dbReference type="EMBL" id="GLQ76482.1"/>
    </source>
</evidence>
<comment type="caution">
    <text evidence="3">The sequence shown here is derived from an EMBL/GenBank/DDBJ whole genome shotgun (WGS) entry which is preliminary data.</text>
</comment>
<sequence length="314" mass="32203">MSNGDVISAGCDDSGNSRVQRLDSSASMVSSFSGGAQSFNIISSTSGGGECFNDMAHLSGVGLVLAGNDDSQQMVATVNENTGSVIQTHKGTLIDASTGNSNTAALNAMGILKSGKVTIAATTGLPITNTTPSNNSIEGGLITYVGQALSAPANTLTALSFNNASSVEASSTVKSNTNTVTISPSTATMKATVFNGSYEFDNSANMGNVQFTLSDGNNIRLTHQSSSEVNTNTTTTLVVKTGVGSHRNNNAWNINDEIYSFTSTTGSSSSPQDPPVDDQKGDSNDSGGGLFGASFGMGWLSFALTLGWLRRRGN</sequence>
<dbReference type="AlphaFoldDB" id="A0AAV5P281"/>
<gene>
    <name evidence="3" type="ORF">GCM10007932_58450</name>
</gene>
<keyword evidence="2" id="KW-1133">Transmembrane helix</keyword>
<organism evidence="3 4">
    <name type="scientific">Vibrio penaeicida</name>
    <dbReference type="NCBI Taxonomy" id="104609"/>
    <lineage>
        <taxon>Bacteria</taxon>
        <taxon>Pseudomonadati</taxon>
        <taxon>Pseudomonadota</taxon>
        <taxon>Gammaproteobacteria</taxon>
        <taxon>Vibrionales</taxon>
        <taxon>Vibrionaceae</taxon>
        <taxon>Vibrio</taxon>
    </lineage>
</organism>
<protein>
    <recommendedName>
        <fullName evidence="5">GlyGly-CTERM sorting domain-containing protein</fullName>
    </recommendedName>
</protein>
<evidence type="ECO:0000256" key="1">
    <source>
        <dbReference type="SAM" id="MobiDB-lite"/>
    </source>
</evidence>
<proteinExistence type="predicted"/>
<keyword evidence="2" id="KW-0812">Transmembrane</keyword>
<dbReference type="RefSeq" id="WP_126608642.1">
    <property type="nucleotide sequence ID" value="NZ_AP025145.1"/>
</dbReference>
<evidence type="ECO:0000256" key="2">
    <source>
        <dbReference type="SAM" id="Phobius"/>
    </source>
</evidence>
<dbReference type="Proteomes" id="UP001156690">
    <property type="component" value="Unassembled WGS sequence"/>
</dbReference>